<reference evidence="8 9" key="1">
    <citation type="submission" date="2020-09" db="EMBL/GenBank/DDBJ databases">
        <title>Leviviricetes taxonomy.</title>
        <authorList>
            <person name="Stockdale S.R."/>
            <person name="Callanan J."/>
            <person name="Adriaenssens E.M."/>
            <person name="Kuhn J.H."/>
            <person name="Rumnieks J."/>
            <person name="Shkoporov A."/>
            <person name="Draper L.A."/>
            <person name="Ross P."/>
            <person name="Hill C."/>
        </authorList>
    </citation>
    <scope>NUCLEOTIDE SEQUENCE [LARGE SCALE GENOMIC DNA]</scope>
</reference>
<dbReference type="Proteomes" id="UP000676851">
    <property type="component" value="Segment"/>
</dbReference>
<evidence type="ECO:0000313" key="8">
    <source>
        <dbReference type="EMBL" id="DAD50640.1"/>
    </source>
</evidence>
<evidence type="ECO:0000313" key="9">
    <source>
        <dbReference type="Proteomes" id="UP000676851"/>
    </source>
</evidence>
<keyword evidence="4" id="KW-0946">Virion</keyword>
<dbReference type="GO" id="GO:0044423">
    <property type="term" value="C:virion component"/>
    <property type="evidence" value="ECO:0007669"/>
    <property type="project" value="UniProtKB-KW"/>
</dbReference>
<dbReference type="EMBL" id="BK013583">
    <property type="protein sequence ID" value="DAD50640.1"/>
    <property type="molecule type" value="Genomic_RNA"/>
</dbReference>
<evidence type="ECO:0000256" key="7">
    <source>
        <dbReference type="ARBA" id="ARBA00035110"/>
    </source>
</evidence>
<evidence type="ECO:0000256" key="3">
    <source>
        <dbReference type="ARBA" id="ARBA00022804"/>
    </source>
</evidence>
<dbReference type="RefSeq" id="YP_010769112.1">
    <property type="nucleotide sequence ID" value="NC_073881.1"/>
</dbReference>
<name>A0A8S5KZA7_9VIRU</name>
<evidence type="ECO:0000256" key="5">
    <source>
        <dbReference type="ARBA" id="ARBA00023104"/>
    </source>
</evidence>
<accession>A0A8S5KZA7</accession>
<gene>
    <name evidence="8" type="primary">SRR6960507_5_1</name>
</gene>
<protein>
    <submittedName>
        <fullName evidence="8">Maturation protein</fullName>
    </submittedName>
</protein>
<keyword evidence="2" id="KW-0945">Host-virus interaction</keyword>
<evidence type="ECO:0000256" key="1">
    <source>
        <dbReference type="ARBA" id="ARBA00004328"/>
    </source>
</evidence>
<sequence>MGETVGTGDWASDNFTKPVKLGHDSFSVSPDPCNNRGDFWHPNGYGFTKESERYLSGTRRVVNWYDSPLSVHQATTTRTLARVVPLIITKSAPSPWNRAMEKLVDEVRNSEANLSTSVGEGRETLEMLSTVARSSASALRHVRRALKTSAGREELKKLLLSLGKDFQSNAPRLVGSAWLAWSVGLKPLLADIENIRNHVLTDKPEDLYFHCKSRASSTIVETESDKITDGATVYNRASELKHSHRVAFGANFRISDLHQFENWRAGLTIRPSLAWELTTLSFVVDYFYNIGQYLQLLEASICNNGFQFVWGWCSETTLREEQCSVSERYDVTTGGWNPRNVTIGDYRYSKERRTKVRSVLTSLPYPVAPILKLPTASGPLLNIAALLSQILSEKK</sequence>
<dbReference type="GO" id="GO:0039666">
    <property type="term" value="P:virion attachment to host cell pilus"/>
    <property type="evidence" value="ECO:0007669"/>
    <property type="project" value="UniProtKB-KW"/>
</dbReference>
<proteinExistence type="inferred from homology"/>
<keyword evidence="6" id="KW-1160">Virus entry into host cell</keyword>
<organism evidence="8 9">
    <name type="scientific">ssRNA phage SRR6960507_5</name>
    <dbReference type="NCBI Taxonomy" id="2786515"/>
    <lineage>
        <taxon>Viruses</taxon>
        <taxon>Riboviria</taxon>
        <taxon>Orthornavirae</taxon>
        <taxon>Lenarviricota</taxon>
        <taxon>Leviviricetes</taxon>
        <taxon>Norzivirales</taxon>
        <taxon>Fiersviridae</taxon>
        <taxon>Haeldovirus</taxon>
        <taxon>Haeldovirus asiohabitans</taxon>
        <taxon>Boloprevirus asiohabitans</taxon>
    </lineage>
</organism>
<keyword evidence="5" id="KW-1175">Viral attachment to host cell pilus</keyword>
<keyword evidence="3" id="KW-1161">Viral attachment to host cell</keyword>
<dbReference type="InterPro" id="IPR005563">
    <property type="entry name" value="A_protein"/>
</dbReference>
<keyword evidence="9" id="KW-1185">Reference proteome</keyword>
<comment type="similarity">
    <text evidence="7">Belongs to the Leviviricetes maturation protein family.</text>
</comment>
<dbReference type="GeneID" id="80398037"/>
<comment type="subcellular location">
    <subcellularLocation>
        <location evidence="1">Virion</location>
    </subcellularLocation>
</comment>
<evidence type="ECO:0000256" key="2">
    <source>
        <dbReference type="ARBA" id="ARBA00022581"/>
    </source>
</evidence>
<evidence type="ECO:0000256" key="6">
    <source>
        <dbReference type="ARBA" id="ARBA00023296"/>
    </source>
</evidence>
<evidence type="ECO:0000256" key="4">
    <source>
        <dbReference type="ARBA" id="ARBA00022844"/>
    </source>
</evidence>
<dbReference type="KEGG" id="vg:80398037"/>
<dbReference type="Pfam" id="PF03863">
    <property type="entry name" value="Phage_mat-A"/>
    <property type="match status" value="1"/>
</dbReference>